<protein>
    <recommendedName>
        <fullName evidence="5">SH3b domain-containing protein</fullName>
    </recommendedName>
</protein>
<dbReference type="Gene3D" id="1.10.530.10">
    <property type="match status" value="1"/>
</dbReference>
<dbReference type="SUPFAM" id="SSF53955">
    <property type="entry name" value="Lysozyme-like"/>
    <property type="match status" value="1"/>
</dbReference>
<evidence type="ECO:0000256" key="4">
    <source>
        <dbReference type="SAM" id="SignalP"/>
    </source>
</evidence>
<keyword evidence="4" id="KW-0732">Signal</keyword>
<evidence type="ECO:0000256" key="1">
    <source>
        <dbReference type="ARBA" id="ARBA00010830"/>
    </source>
</evidence>
<dbReference type="InterPro" id="IPR006311">
    <property type="entry name" value="TAT_signal"/>
</dbReference>
<dbReference type="EMBL" id="BMMZ01000005">
    <property type="protein sequence ID" value="GGL64124.1"/>
    <property type="molecule type" value="Genomic_DNA"/>
</dbReference>
<dbReference type="Proteomes" id="UP000613840">
    <property type="component" value="Unassembled WGS sequence"/>
</dbReference>
<feature type="region of interest" description="Disordered" evidence="3">
    <location>
        <begin position="324"/>
        <end position="361"/>
    </location>
</feature>
<dbReference type="InterPro" id="IPR023346">
    <property type="entry name" value="Lysozyme-like_dom_sf"/>
</dbReference>
<evidence type="ECO:0000256" key="2">
    <source>
        <dbReference type="ARBA" id="ARBA00022801"/>
    </source>
</evidence>
<name>A0A917W3Q0_9ACTN</name>
<dbReference type="RefSeq" id="WP_188895535.1">
    <property type="nucleotide sequence ID" value="NZ_BMMZ01000005.1"/>
</dbReference>
<accession>A0A917W3Q0</accession>
<comment type="caution">
    <text evidence="6">The sequence shown here is derived from an EMBL/GenBank/DDBJ whole genome shotgun (WGS) entry which is preliminary data.</text>
</comment>
<dbReference type="InterPro" id="IPR052354">
    <property type="entry name" value="Cell_Wall_Dynamics_Protein"/>
</dbReference>
<gene>
    <name evidence="6" type="ORF">GCM10011575_23220</name>
</gene>
<evidence type="ECO:0000313" key="6">
    <source>
        <dbReference type="EMBL" id="GGL64124.1"/>
    </source>
</evidence>
<reference evidence="6" key="1">
    <citation type="journal article" date="2014" name="Int. J. Syst. Evol. Microbiol.">
        <title>Complete genome sequence of Corynebacterium casei LMG S-19264T (=DSM 44701T), isolated from a smear-ripened cheese.</title>
        <authorList>
            <consortium name="US DOE Joint Genome Institute (JGI-PGF)"/>
            <person name="Walter F."/>
            <person name="Albersmeier A."/>
            <person name="Kalinowski J."/>
            <person name="Ruckert C."/>
        </authorList>
    </citation>
    <scope>NUCLEOTIDE SEQUENCE</scope>
    <source>
        <strain evidence="6">CGMCC 4.7306</strain>
    </source>
</reference>
<evidence type="ECO:0000313" key="7">
    <source>
        <dbReference type="Proteomes" id="UP000613840"/>
    </source>
</evidence>
<sequence>MSSILRRAAVGTAIAAAAGTAITAGGAHLMTAEAATATTGVNIRSGPGTSYAIVGGLMRGQSISAVGKPQDGWVKVRFDGGTAYVSAQYLDLAGTTVKSSAPVTISTSGTKIASAPLNVRSGPALTSWVIGYVSDGQAVSLTGKQSKGFAEILYGGQRAWVIAQYLISSVHGLPSSSGTRVATADLMIRTTSDSGFKIVTTVPKGSTLKITGATSNGYAQIVYGNAIRWVTAKYLSSTAKAGPVASSGSQSGSSSPARAATPRAIGTRYATTELLVRSSSGSGDKTVATVQRGDAVKITGSTRNGRAEIVYDGTARWVTAQYLSTSEPRSGSASSTSGSSNSGKSSSKSSTKSSGAVDASYHGKTKNVSDSVWDELAMCESSGDWSINTGNGFYGGLQFTLQTWRGFGGTGMPNKASRADQIEVAERVLAAQGWGAWPACSTKLGLR</sequence>
<feature type="compositionally biased region" description="Low complexity" evidence="3">
    <location>
        <begin position="324"/>
        <end position="354"/>
    </location>
</feature>
<proteinExistence type="inferred from homology"/>
<feature type="chain" id="PRO_5038919821" description="SH3b domain-containing protein" evidence="4">
    <location>
        <begin position="24"/>
        <end position="447"/>
    </location>
</feature>
<evidence type="ECO:0000259" key="5">
    <source>
        <dbReference type="PROSITE" id="PS51781"/>
    </source>
</evidence>
<dbReference type="CDD" id="cd13925">
    <property type="entry name" value="RPF"/>
    <property type="match status" value="1"/>
</dbReference>
<feature type="domain" description="SH3b" evidence="5">
    <location>
        <begin position="175"/>
        <end position="239"/>
    </location>
</feature>
<organism evidence="6 7">
    <name type="scientific">Microlunatus endophyticus</name>
    <dbReference type="NCBI Taxonomy" id="1716077"/>
    <lineage>
        <taxon>Bacteria</taxon>
        <taxon>Bacillati</taxon>
        <taxon>Actinomycetota</taxon>
        <taxon>Actinomycetes</taxon>
        <taxon>Propionibacteriales</taxon>
        <taxon>Propionibacteriaceae</taxon>
        <taxon>Microlunatus</taxon>
    </lineage>
</organism>
<dbReference type="InterPro" id="IPR003646">
    <property type="entry name" value="SH3-like_bac-type"/>
</dbReference>
<keyword evidence="7" id="KW-1185">Reference proteome</keyword>
<dbReference type="PROSITE" id="PS51318">
    <property type="entry name" value="TAT"/>
    <property type="match status" value="1"/>
</dbReference>
<dbReference type="Pfam" id="PF08239">
    <property type="entry name" value="SH3_3"/>
    <property type="match status" value="3"/>
</dbReference>
<reference evidence="6" key="2">
    <citation type="submission" date="2020-09" db="EMBL/GenBank/DDBJ databases">
        <authorList>
            <person name="Sun Q."/>
            <person name="Zhou Y."/>
        </authorList>
    </citation>
    <scope>NUCLEOTIDE SEQUENCE</scope>
    <source>
        <strain evidence="6">CGMCC 4.7306</strain>
    </source>
</reference>
<feature type="domain" description="SH3b" evidence="5">
    <location>
        <begin position="32"/>
        <end position="94"/>
    </location>
</feature>
<dbReference type="PANTHER" id="PTHR34408:SF1">
    <property type="entry name" value="GLYCOSYL HYDROLASE FAMILY 19 DOMAIN-CONTAINING PROTEIN HI_1415"/>
    <property type="match status" value="1"/>
</dbReference>
<dbReference type="AlphaFoldDB" id="A0A917W3Q0"/>
<dbReference type="Gene3D" id="2.30.30.40">
    <property type="entry name" value="SH3 Domains"/>
    <property type="match status" value="4"/>
</dbReference>
<feature type="domain" description="SH3b" evidence="5">
    <location>
        <begin position="106"/>
        <end position="170"/>
    </location>
</feature>
<dbReference type="PROSITE" id="PS51781">
    <property type="entry name" value="SH3B"/>
    <property type="match status" value="3"/>
</dbReference>
<dbReference type="InterPro" id="IPR010618">
    <property type="entry name" value="RPF"/>
</dbReference>
<dbReference type="GO" id="GO:0016787">
    <property type="term" value="F:hydrolase activity"/>
    <property type="evidence" value="ECO:0007669"/>
    <property type="project" value="UniProtKB-KW"/>
</dbReference>
<feature type="region of interest" description="Disordered" evidence="3">
    <location>
        <begin position="241"/>
        <end position="264"/>
    </location>
</feature>
<keyword evidence="2" id="KW-0378">Hydrolase</keyword>
<dbReference type="Pfam" id="PF06737">
    <property type="entry name" value="Transglycosylas"/>
    <property type="match status" value="1"/>
</dbReference>
<dbReference type="SMART" id="SM00287">
    <property type="entry name" value="SH3b"/>
    <property type="match status" value="4"/>
</dbReference>
<comment type="similarity">
    <text evidence="1">Belongs to the transglycosylase family. Rpf subfamily.</text>
</comment>
<evidence type="ECO:0000256" key="3">
    <source>
        <dbReference type="SAM" id="MobiDB-lite"/>
    </source>
</evidence>
<dbReference type="PANTHER" id="PTHR34408">
    <property type="entry name" value="FAMILY PROTEIN, PUTATIVE-RELATED"/>
    <property type="match status" value="1"/>
</dbReference>
<feature type="signal peptide" evidence="4">
    <location>
        <begin position="1"/>
        <end position="23"/>
    </location>
</feature>